<protein>
    <submittedName>
        <fullName evidence="2">Uncharacterized protein</fullName>
    </submittedName>
</protein>
<feature type="region of interest" description="Disordered" evidence="1">
    <location>
        <begin position="1"/>
        <end position="22"/>
    </location>
</feature>
<name>A0A2A9FDY9_9PSEU</name>
<comment type="caution">
    <text evidence="2">The sequence shown here is derived from an EMBL/GenBank/DDBJ whole genome shotgun (WGS) entry which is preliminary data.</text>
</comment>
<keyword evidence="3" id="KW-1185">Reference proteome</keyword>
<dbReference type="EMBL" id="PDJK01000002">
    <property type="protein sequence ID" value="PFG49667.1"/>
    <property type="molecule type" value="Genomic_DNA"/>
</dbReference>
<evidence type="ECO:0000313" key="2">
    <source>
        <dbReference type="EMBL" id="PFG49667.1"/>
    </source>
</evidence>
<reference evidence="2 3" key="1">
    <citation type="submission" date="2017-10" db="EMBL/GenBank/DDBJ databases">
        <title>Sequencing the genomes of 1000 actinobacteria strains.</title>
        <authorList>
            <person name="Klenk H.-P."/>
        </authorList>
    </citation>
    <scope>NUCLEOTIDE SEQUENCE [LARGE SCALE GENOMIC DNA]</scope>
    <source>
        <strain evidence="2 3">DSM 46092</strain>
    </source>
</reference>
<accession>A0A2A9FDY9</accession>
<dbReference type="Proteomes" id="UP000243542">
    <property type="component" value="Unassembled WGS sequence"/>
</dbReference>
<proteinExistence type="predicted"/>
<evidence type="ECO:0000256" key="1">
    <source>
        <dbReference type="SAM" id="MobiDB-lite"/>
    </source>
</evidence>
<gene>
    <name evidence="2" type="ORF">ATK36_4831</name>
</gene>
<evidence type="ECO:0000313" key="3">
    <source>
        <dbReference type="Proteomes" id="UP000243542"/>
    </source>
</evidence>
<sequence>MKARGREVDPVEFGRTAEGFPHGRCLRWPVHEHQPATAVDKDLAKSKS</sequence>
<dbReference type="AlphaFoldDB" id="A0A2A9FDY9"/>
<organism evidence="2 3">
    <name type="scientific">Amycolatopsis sulphurea</name>
    <dbReference type="NCBI Taxonomy" id="76022"/>
    <lineage>
        <taxon>Bacteria</taxon>
        <taxon>Bacillati</taxon>
        <taxon>Actinomycetota</taxon>
        <taxon>Actinomycetes</taxon>
        <taxon>Pseudonocardiales</taxon>
        <taxon>Pseudonocardiaceae</taxon>
        <taxon>Amycolatopsis</taxon>
    </lineage>
</organism>